<feature type="chain" id="PRO_5015199826" description="Secreted protein" evidence="1">
    <location>
        <begin position="20"/>
        <end position="69"/>
    </location>
</feature>
<evidence type="ECO:0000313" key="2">
    <source>
        <dbReference type="EMBL" id="MBX62051.1"/>
    </source>
</evidence>
<reference evidence="2" key="1">
    <citation type="submission" date="2018-02" db="EMBL/GenBank/DDBJ databases">
        <title>Rhizophora mucronata_Transcriptome.</title>
        <authorList>
            <person name="Meera S.P."/>
            <person name="Sreeshan A."/>
            <person name="Augustine A."/>
        </authorList>
    </citation>
    <scope>NUCLEOTIDE SEQUENCE</scope>
    <source>
        <tissue evidence="2">Leaf</tissue>
    </source>
</reference>
<accession>A0A2P2Q517</accession>
<keyword evidence="1" id="KW-0732">Signal</keyword>
<evidence type="ECO:0000256" key="1">
    <source>
        <dbReference type="SAM" id="SignalP"/>
    </source>
</evidence>
<name>A0A2P2Q517_RHIMU</name>
<protein>
    <recommendedName>
        <fullName evidence="3">Secreted protein</fullName>
    </recommendedName>
</protein>
<proteinExistence type="predicted"/>
<dbReference type="AlphaFoldDB" id="A0A2P2Q517"/>
<evidence type="ECO:0008006" key="3">
    <source>
        <dbReference type="Google" id="ProtNLM"/>
    </source>
</evidence>
<organism evidence="2">
    <name type="scientific">Rhizophora mucronata</name>
    <name type="common">Asiatic mangrove</name>
    <dbReference type="NCBI Taxonomy" id="61149"/>
    <lineage>
        <taxon>Eukaryota</taxon>
        <taxon>Viridiplantae</taxon>
        <taxon>Streptophyta</taxon>
        <taxon>Embryophyta</taxon>
        <taxon>Tracheophyta</taxon>
        <taxon>Spermatophyta</taxon>
        <taxon>Magnoliopsida</taxon>
        <taxon>eudicotyledons</taxon>
        <taxon>Gunneridae</taxon>
        <taxon>Pentapetalae</taxon>
        <taxon>rosids</taxon>
        <taxon>fabids</taxon>
        <taxon>Malpighiales</taxon>
        <taxon>Rhizophoraceae</taxon>
        <taxon>Rhizophora</taxon>
    </lineage>
</organism>
<feature type="signal peptide" evidence="1">
    <location>
        <begin position="1"/>
        <end position="19"/>
    </location>
</feature>
<dbReference type="EMBL" id="GGEC01081567">
    <property type="protein sequence ID" value="MBX62051.1"/>
    <property type="molecule type" value="Transcribed_RNA"/>
</dbReference>
<sequence>MTPSGTGVSLLCHFLITTGQFSSRASSVFNVTSLVLPSFLGYTWTNNGASRKFLTISTTEPFIHSSSFS</sequence>